<dbReference type="KEGG" id="fsu:Fisuc_0310"/>
<dbReference type="HOGENOM" id="CLU_1243791_0_0_0"/>
<dbReference type="STRING" id="59374.FSU_0723"/>
<dbReference type="Proteomes" id="UP000000517">
    <property type="component" value="Chromosome"/>
</dbReference>
<accession>C9RKJ4</accession>
<reference evidence="3" key="2">
    <citation type="submission" date="2010-08" db="EMBL/GenBank/DDBJ databases">
        <title>Complete sequence of Fibrobacter succinogenes subsp. succinogenes S85.</title>
        <authorList>
            <person name="Durkin A.S."/>
            <person name="Nelson K.E."/>
            <person name="Morrison M."/>
            <person name="Forsberg C.W."/>
            <person name="Wilson D.B."/>
            <person name="Russell J.B."/>
            <person name="Cann I.K.O."/>
            <person name="Mackie R.I."/>
            <person name="White B.A."/>
        </authorList>
    </citation>
    <scope>NUCLEOTIDE SEQUENCE [LARGE SCALE GENOMIC DNA]</scope>
    <source>
        <strain evidence="3">ATCC 19169 / S85</strain>
    </source>
</reference>
<evidence type="ECO:0000313" key="4">
    <source>
        <dbReference type="Proteomes" id="UP000001497"/>
    </source>
</evidence>
<keyword evidence="4" id="KW-1185">Reference proteome</keyword>
<dbReference type="Proteomes" id="UP000001497">
    <property type="component" value="Chromosome"/>
</dbReference>
<dbReference type="Gene3D" id="2.60.40.3440">
    <property type="match status" value="1"/>
</dbReference>
<gene>
    <name evidence="1" type="ordered locus">Fisuc_0310</name>
    <name evidence="2" type="ordered locus">FSU_0723</name>
</gene>
<reference evidence="1 4" key="1">
    <citation type="submission" date="2009-10" db="EMBL/GenBank/DDBJ databases">
        <title>Complete sequence of Fibrobacter succinogenes subsp. succinogenes S85.</title>
        <authorList>
            <consortium name="US DOE Joint Genome Institute"/>
            <person name="Lucas S."/>
            <person name="Copeland A."/>
            <person name="Lapidus A."/>
            <person name="Glavina del Rio T."/>
            <person name="Tice H."/>
            <person name="Bruce D."/>
            <person name="Goodwin L."/>
            <person name="Pitluck S."/>
            <person name="Chertkov O."/>
            <person name="Detter J.C."/>
            <person name="Han C."/>
            <person name="Tapia R."/>
            <person name="Larimer F."/>
            <person name="Land M."/>
            <person name="Hauser L."/>
            <person name="Kyrpides N."/>
            <person name="Mikhailova N."/>
            <person name="Weimer P.J."/>
            <person name="Stevenson D.M."/>
            <person name="Boyum J."/>
            <person name="Brumm P.I."/>
            <person name="Mead D."/>
        </authorList>
    </citation>
    <scope>NUCLEOTIDE SEQUENCE [LARGE SCALE GENOMIC DNA]</scope>
    <source>
        <strain evidence="4">ATCC 19169 / S85</strain>
        <strain evidence="1">S85</strain>
    </source>
</reference>
<name>C9RKJ4_FIBSS</name>
<dbReference type="EMBL" id="CP002158">
    <property type="protein sequence ID" value="ADL25211.1"/>
    <property type="molecule type" value="Genomic_DNA"/>
</dbReference>
<dbReference type="eggNOG" id="COG4124">
    <property type="taxonomic scope" value="Bacteria"/>
</dbReference>
<organism evidence="2 3">
    <name type="scientific">Fibrobacter succinogenes (strain ATCC 19169 / S85)</name>
    <dbReference type="NCBI Taxonomy" id="59374"/>
    <lineage>
        <taxon>Bacteria</taxon>
        <taxon>Pseudomonadati</taxon>
        <taxon>Fibrobacterota</taxon>
        <taxon>Fibrobacteria</taxon>
        <taxon>Fibrobacterales</taxon>
        <taxon>Fibrobacteraceae</taxon>
        <taxon>Fibrobacter</taxon>
    </lineage>
</organism>
<evidence type="ECO:0000313" key="1">
    <source>
        <dbReference type="EMBL" id="ACX73922.1"/>
    </source>
</evidence>
<dbReference type="RefSeq" id="WP_012820152.1">
    <property type="nucleotide sequence ID" value="NC_013410.1"/>
</dbReference>
<dbReference type="AlphaFoldDB" id="C9RKJ4"/>
<dbReference type="EMBL" id="CP001792">
    <property type="protein sequence ID" value="ACX73922.1"/>
    <property type="molecule type" value="Genomic_DNA"/>
</dbReference>
<evidence type="ECO:0000313" key="2">
    <source>
        <dbReference type="EMBL" id="ADL25211.1"/>
    </source>
</evidence>
<proteinExistence type="predicted"/>
<evidence type="ECO:0000313" key="3">
    <source>
        <dbReference type="Proteomes" id="UP000000517"/>
    </source>
</evidence>
<dbReference type="KEGG" id="fsc:FSU_0723"/>
<dbReference type="eggNOG" id="COG3866">
    <property type="taxonomic scope" value="Bacteria"/>
</dbReference>
<dbReference type="OrthoDB" id="2806980at2"/>
<reference evidence="2" key="3">
    <citation type="submission" date="2010-08" db="EMBL/GenBank/DDBJ databases">
        <authorList>
            <person name="Durkin A.S."/>
            <person name="Nelson K.E."/>
            <person name="Morrison M."/>
            <person name="Forsberg C.W."/>
            <person name="Wilson D.B."/>
            <person name="Russell J.B."/>
            <person name="Cann I.K.O."/>
            <person name="Mackie R.I."/>
            <person name="White B.A."/>
        </authorList>
    </citation>
    <scope>NUCLEOTIDE SEQUENCE</scope>
    <source>
        <strain evidence="2">S85</strain>
    </source>
</reference>
<sequence length="222" mass="24664">MGIKTNNGWGEVIAGTAAKDSDKDGMPDYFEEAMGYDVNKDDAMTKESDGYVRIEKYINWLGASHMHITDESSRNFDLRTITCGFQSVKPTYSVSAAENGTVELLADGYTARFTPKANFKGLASFKYIVKGDDKTEYTGRVEVLVEKGAADESTVTDPSDTPESSTTRIVEKLRLRGNSEAVKIFDMNGNYMETSTSNLPQGHYIVRQNIQGRVVNFLYNKN</sequence>
<dbReference type="Pfam" id="PF17963">
    <property type="entry name" value="Big_9"/>
    <property type="match status" value="1"/>
</dbReference>
<protein>
    <submittedName>
        <fullName evidence="2">Conserved domain protein</fullName>
    </submittedName>
</protein>